<evidence type="ECO:0000259" key="5">
    <source>
        <dbReference type="Pfam" id="PF18972"/>
    </source>
</evidence>
<feature type="coiled-coil region" evidence="3">
    <location>
        <begin position="258"/>
        <end position="295"/>
    </location>
</feature>
<feature type="compositionally biased region" description="Basic and acidic residues" evidence="4">
    <location>
        <begin position="21"/>
        <end position="61"/>
    </location>
</feature>
<keyword evidence="3" id="KW-0175">Coiled coil</keyword>
<dbReference type="InterPro" id="IPR044059">
    <property type="entry name" value="Csn1/TTC4_wheel"/>
</dbReference>
<dbReference type="GO" id="GO:0030544">
    <property type="term" value="F:Hsp70 protein binding"/>
    <property type="evidence" value="ECO:0007669"/>
    <property type="project" value="TreeGrafter"/>
</dbReference>
<keyword evidence="2" id="KW-0802">TPR repeat</keyword>
<dbReference type="OrthoDB" id="420195at2759"/>
<protein>
    <submittedName>
        <fullName evidence="6">Tetratricopeptide repeat protein 4-like</fullName>
    </submittedName>
</protein>
<keyword evidence="1" id="KW-0677">Repeat</keyword>
<evidence type="ECO:0000313" key="7">
    <source>
        <dbReference type="Proteomes" id="UP000241890"/>
    </source>
</evidence>
<dbReference type="InterPro" id="IPR011990">
    <property type="entry name" value="TPR-like_helical_dom_sf"/>
</dbReference>
<evidence type="ECO:0000313" key="6">
    <source>
        <dbReference type="EMBL" id="GBG32205.1"/>
    </source>
</evidence>
<dbReference type="GO" id="GO:0005634">
    <property type="term" value="C:nucleus"/>
    <property type="evidence" value="ECO:0007669"/>
    <property type="project" value="TreeGrafter"/>
</dbReference>
<dbReference type="PANTHER" id="PTHR46035:SF1">
    <property type="entry name" value="TETRATRICOPEPTIDE REPEAT PROTEIN 4"/>
    <property type="match status" value="1"/>
</dbReference>
<dbReference type="Gene3D" id="1.25.40.10">
    <property type="entry name" value="Tetratricopeptide repeat domain"/>
    <property type="match status" value="1"/>
</dbReference>
<accession>A0A2R5GNK4</accession>
<dbReference type="PANTHER" id="PTHR46035">
    <property type="entry name" value="TETRATRICOPEPTIDE REPEAT PROTEIN 4"/>
    <property type="match status" value="1"/>
</dbReference>
<dbReference type="AlphaFoldDB" id="A0A2R5GNK4"/>
<dbReference type="GO" id="GO:0005829">
    <property type="term" value="C:cytosol"/>
    <property type="evidence" value="ECO:0007669"/>
    <property type="project" value="TreeGrafter"/>
</dbReference>
<feature type="domain" description="Cns1/TTC4 wheel" evidence="5">
    <location>
        <begin position="333"/>
        <end position="404"/>
    </location>
</feature>
<keyword evidence="7" id="KW-1185">Reference proteome</keyword>
<dbReference type="Pfam" id="PF18972">
    <property type="entry name" value="Wheel"/>
    <property type="match status" value="1"/>
</dbReference>
<evidence type="ECO:0000256" key="4">
    <source>
        <dbReference type="SAM" id="MobiDB-lite"/>
    </source>
</evidence>
<dbReference type="GO" id="GO:0006457">
    <property type="term" value="P:protein folding"/>
    <property type="evidence" value="ECO:0007669"/>
    <property type="project" value="TreeGrafter"/>
</dbReference>
<dbReference type="GO" id="GO:0051879">
    <property type="term" value="F:Hsp90 protein binding"/>
    <property type="evidence" value="ECO:0007669"/>
    <property type="project" value="InterPro"/>
</dbReference>
<gene>
    <name evidence="6" type="ORF">FCC1311_084302</name>
</gene>
<comment type="caution">
    <text evidence="6">The sequence shown here is derived from an EMBL/GenBank/DDBJ whole genome shotgun (WGS) entry which is preliminary data.</text>
</comment>
<evidence type="ECO:0000256" key="1">
    <source>
        <dbReference type="ARBA" id="ARBA00022737"/>
    </source>
</evidence>
<organism evidence="6 7">
    <name type="scientific">Hondaea fermentalgiana</name>
    <dbReference type="NCBI Taxonomy" id="2315210"/>
    <lineage>
        <taxon>Eukaryota</taxon>
        <taxon>Sar</taxon>
        <taxon>Stramenopiles</taxon>
        <taxon>Bigyra</taxon>
        <taxon>Labyrinthulomycetes</taxon>
        <taxon>Thraustochytrida</taxon>
        <taxon>Thraustochytriidae</taxon>
        <taxon>Hondaea</taxon>
    </lineage>
</organism>
<reference evidence="6 7" key="1">
    <citation type="submission" date="2017-12" db="EMBL/GenBank/DDBJ databases">
        <title>Sequencing, de novo assembly and annotation of complete genome of a new Thraustochytrid species, strain FCC1311.</title>
        <authorList>
            <person name="Sedici K."/>
            <person name="Godart F."/>
            <person name="Aiese Cigliano R."/>
            <person name="Sanseverino W."/>
            <person name="Barakat M."/>
            <person name="Ortet P."/>
            <person name="Marechal E."/>
            <person name="Cagnac O."/>
            <person name="Amato A."/>
        </authorList>
    </citation>
    <scope>NUCLEOTIDE SEQUENCE [LARGE SCALE GENOMIC DNA]</scope>
</reference>
<name>A0A2R5GNK4_9STRA</name>
<dbReference type="Proteomes" id="UP000241890">
    <property type="component" value="Unassembled WGS sequence"/>
</dbReference>
<dbReference type="CDD" id="cd21377">
    <property type="entry name" value="CTWD_Cns1-like"/>
    <property type="match status" value="1"/>
</dbReference>
<dbReference type="EMBL" id="BEYU01000116">
    <property type="protein sequence ID" value="GBG32205.1"/>
    <property type="molecule type" value="Genomic_DNA"/>
</dbReference>
<proteinExistence type="predicted"/>
<feature type="compositionally biased region" description="Acidic residues" evidence="4">
    <location>
        <begin position="79"/>
        <end position="97"/>
    </location>
</feature>
<evidence type="ECO:0000256" key="2">
    <source>
        <dbReference type="ARBA" id="ARBA00022803"/>
    </source>
</evidence>
<sequence>MTTPIDYSKFEAIERAVVADEAAERAAKEAEKQRKKDEIAASDKAQKAKGKALGEGRDKLRPPAKYVDSDGDTVSGPSDGEDSDDDSDDDGLNEDEDLHPLFWRRMPKPGTKGYETAKILEDLVYKNDEDEPKHPNELAADFKEKGNEFFQWGRKYYKRALQEYKEALQWARKGDDSDDNKKCYAAILSNRAAINLKLGNNGSVVRDCEAAIKYGPDPLPNCKTHFRAACACTRLGKLREATTFVEGGLAIDAENPELLKLKKTVAAKLKEQKRVEREKERVVMEERRKDEQLRKDCLARGFHVGPLVSDIEVYLQGSIGNKTRGGFPRPGRENQSMQWAVMLMYPEHMQSEFIHAFDLTHSFRDHLQVMFPASRAAMTEANRAPWDEQGNYTVDEMEVYMEERVVHSFDMNRMWETQYTSKPDKVDWSKRRRVHVPLDKTLGDCLADPDYVIPGVPTFFVVSKASSYYVETFCPEHKGRLRIL</sequence>
<evidence type="ECO:0000256" key="3">
    <source>
        <dbReference type="SAM" id="Coils"/>
    </source>
</evidence>
<feature type="region of interest" description="Disordered" evidence="4">
    <location>
        <begin position="21"/>
        <end position="107"/>
    </location>
</feature>
<dbReference type="InParanoid" id="A0A2R5GNK4"/>
<dbReference type="SUPFAM" id="SSF48452">
    <property type="entry name" value="TPR-like"/>
    <property type="match status" value="1"/>
</dbReference>